<dbReference type="OrthoDB" id="49680at2759"/>
<dbReference type="Gene3D" id="3.40.30.10">
    <property type="entry name" value="Glutaredoxin"/>
    <property type="match status" value="1"/>
</dbReference>
<proteinExistence type="predicted"/>
<feature type="region of interest" description="Disordered" evidence="1">
    <location>
        <begin position="1"/>
        <end position="36"/>
    </location>
</feature>
<sequence>MSPVRTPASEGGEEVAAAEQGSSSAGAGGGSTTTTTTTGPLTKIIVLVSSIGGSAKQSSDQRRCRDLFNAKGLLFEELDGGAAHYRDLREFLWGLSKERTYPQIYLESGGEKYKHVGNWQTIQELLDTCDMPPEFLEQHPEIRTFDKVFAAVPKGKPTHNLSTVW</sequence>
<organism evidence="2 3">
    <name type="scientific">Tribonema minus</name>
    <dbReference type="NCBI Taxonomy" id="303371"/>
    <lineage>
        <taxon>Eukaryota</taxon>
        <taxon>Sar</taxon>
        <taxon>Stramenopiles</taxon>
        <taxon>Ochrophyta</taxon>
        <taxon>PX clade</taxon>
        <taxon>Xanthophyceae</taxon>
        <taxon>Tribonematales</taxon>
        <taxon>Tribonemataceae</taxon>
        <taxon>Tribonema</taxon>
    </lineage>
</organism>
<dbReference type="Proteomes" id="UP000664859">
    <property type="component" value="Unassembled WGS sequence"/>
</dbReference>
<name>A0A835YM95_9STRA</name>
<gene>
    <name evidence="2" type="ORF">JKP88DRAFT_351161</name>
</gene>
<dbReference type="AlphaFoldDB" id="A0A835YM95"/>
<evidence type="ECO:0000313" key="2">
    <source>
        <dbReference type="EMBL" id="KAG5176195.1"/>
    </source>
</evidence>
<reference evidence="2" key="1">
    <citation type="submission" date="2021-02" db="EMBL/GenBank/DDBJ databases">
        <title>First Annotated Genome of the Yellow-green Alga Tribonema minus.</title>
        <authorList>
            <person name="Mahan K.M."/>
        </authorList>
    </citation>
    <scope>NUCLEOTIDE SEQUENCE</scope>
    <source>
        <strain evidence="2">UTEX B ZZ1240</strain>
    </source>
</reference>
<evidence type="ECO:0000313" key="3">
    <source>
        <dbReference type="Proteomes" id="UP000664859"/>
    </source>
</evidence>
<keyword evidence="3" id="KW-1185">Reference proteome</keyword>
<dbReference type="CDD" id="cd02066">
    <property type="entry name" value="GRX_family"/>
    <property type="match status" value="1"/>
</dbReference>
<evidence type="ECO:0000256" key="1">
    <source>
        <dbReference type="SAM" id="MobiDB-lite"/>
    </source>
</evidence>
<comment type="caution">
    <text evidence="2">The sequence shown here is derived from an EMBL/GenBank/DDBJ whole genome shotgun (WGS) entry which is preliminary data.</text>
</comment>
<feature type="compositionally biased region" description="Low complexity" evidence="1">
    <location>
        <begin position="8"/>
        <end position="25"/>
    </location>
</feature>
<dbReference type="EMBL" id="JAFCMP010000539">
    <property type="protein sequence ID" value="KAG5176195.1"/>
    <property type="molecule type" value="Genomic_DNA"/>
</dbReference>
<accession>A0A835YM95</accession>
<protein>
    <submittedName>
        <fullName evidence="2">Uncharacterized protein</fullName>
    </submittedName>
</protein>